<protein>
    <submittedName>
        <fullName evidence="2">Uncharacterized protein</fullName>
    </submittedName>
</protein>
<evidence type="ECO:0000256" key="1">
    <source>
        <dbReference type="SAM" id="Phobius"/>
    </source>
</evidence>
<proteinExistence type="predicted"/>
<keyword evidence="3" id="KW-1185">Reference proteome</keyword>
<keyword evidence="1" id="KW-0812">Transmembrane</keyword>
<keyword evidence="1" id="KW-1133">Transmembrane helix</keyword>
<reference evidence="2 3" key="1">
    <citation type="journal article" date="2023" name="Plants (Basel)">
        <title>Bridging the Gap: Combining Genomics and Transcriptomics Approaches to Understand Stylosanthes scabra, an Orphan Legume from the Brazilian Caatinga.</title>
        <authorList>
            <person name="Ferreira-Neto J.R.C."/>
            <person name="da Silva M.D."/>
            <person name="Binneck E."/>
            <person name="de Melo N.F."/>
            <person name="da Silva R.H."/>
            <person name="de Melo A.L.T.M."/>
            <person name="Pandolfi V."/>
            <person name="Bustamante F.O."/>
            <person name="Brasileiro-Vidal A.C."/>
            <person name="Benko-Iseppon A.M."/>
        </authorList>
    </citation>
    <scope>NUCLEOTIDE SEQUENCE [LARGE SCALE GENOMIC DNA]</scope>
    <source>
        <tissue evidence="2">Leaves</tissue>
    </source>
</reference>
<keyword evidence="1" id="KW-0472">Membrane</keyword>
<evidence type="ECO:0000313" key="3">
    <source>
        <dbReference type="Proteomes" id="UP001341840"/>
    </source>
</evidence>
<dbReference type="Proteomes" id="UP001341840">
    <property type="component" value="Unassembled WGS sequence"/>
</dbReference>
<dbReference type="EMBL" id="JASCZI010271875">
    <property type="protein sequence ID" value="MED6216335.1"/>
    <property type="molecule type" value="Genomic_DNA"/>
</dbReference>
<gene>
    <name evidence="2" type="ORF">PIB30_006979</name>
</gene>
<name>A0ABU6Z415_9FABA</name>
<sequence length="98" mass="11372">MALPTPFDSIFRQLNHIVSISTNRICWLRKIIEGDCDRNDIFMARRLKELELSVLELNMELNFRVKNDIRGVQDNKCLRVVIVGLISILLVLGIKCLF</sequence>
<accession>A0ABU6Z415</accession>
<evidence type="ECO:0000313" key="2">
    <source>
        <dbReference type="EMBL" id="MED6216335.1"/>
    </source>
</evidence>
<comment type="caution">
    <text evidence="2">The sequence shown here is derived from an EMBL/GenBank/DDBJ whole genome shotgun (WGS) entry which is preliminary data.</text>
</comment>
<feature type="transmembrane region" description="Helical" evidence="1">
    <location>
        <begin position="77"/>
        <end position="94"/>
    </location>
</feature>
<organism evidence="2 3">
    <name type="scientific">Stylosanthes scabra</name>
    <dbReference type="NCBI Taxonomy" id="79078"/>
    <lineage>
        <taxon>Eukaryota</taxon>
        <taxon>Viridiplantae</taxon>
        <taxon>Streptophyta</taxon>
        <taxon>Embryophyta</taxon>
        <taxon>Tracheophyta</taxon>
        <taxon>Spermatophyta</taxon>
        <taxon>Magnoliopsida</taxon>
        <taxon>eudicotyledons</taxon>
        <taxon>Gunneridae</taxon>
        <taxon>Pentapetalae</taxon>
        <taxon>rosids</taxon>
        <taxon>fabids</taxon>
        <taxon>Fabales</taxon>
        <taxon>Fabaceae</taxon>
        <taxon>Papilionoideae</taxon>
        <taxon>50 kb inversion clade</taxon>
        <taxon>dalbergioids sensu lato</taxon>
        <taxon>Dalbergieae</taxon>
        <taxon>Pterocarpus clade</taxon>
        <taxon>Stylosanthes</taxon>
    </lineage>
</organism>